<dbReference type="EMBL" id="CP017415">
    <property type="protein sequence ID" value="AOU96969.1"/>
    <property type="molecule type" value="Genomic_DNA"/>
</dbReference>
<name>A0A1D8IKH6_9GAMM</name>
<dbReference type="InterPro" id="IPR032710">
    <property type="entry name" value="NTF2-like_dom_sf"/>
</dbReference>
<gene>
    <name evidence="3" type="ORF">BI364_02150</name>
</gene>
<dbReference type="RefSeq" id="WP_070077361.1">
    <property type="nucleotide sequence ID" value="NZ_CP017415.1"/>
</dbReference>
<dbReference type="KEGG" id="aprs:BI364_02150"/>
<keyword evidence="1" id="KW-0732">Signal</keyword>
<keyword evidence="4" id="KW-1185">Reference proteome</keyword>
<protein>
    <recommendedName>
        <fullName evidence="2">SnoaL-like domain-containing protein</fullName>
    </recommendedName>
</protein>
<dbReference type="Gene3D" id="3.10.450.50">
    <property type="match status" value="1"/>
</dbReference>
<feature type="signal peptide" evidence="1">
    <location>
        <begin position="1"/>
        <end position="21"/>
    </location>
</feature>
<dbReference type="InterPro" id="IPR037401">
    <property type="entry name" value="SnoaL-like"/>
</dbReference>
<reference evidence="4" key="1">
    <citation type="submission" date="2016-09" db="EMBL/GenBank/DDBJ databases">
        <title>Acidihalobacter prosperus F5.</title>
        <authorList>
            <person name="Khaleque H.N."/>
            <person name="Ramsay J.P."/>
            <person name="Kaksonen A.H."/>
            <person name="Boxall N.J."/>
            <person name="Watkin E.L.J."/>
        </authorList>
    </citation>
    <scope>NUCLEOTIDE SEQUENCE [LARGE SCALE GENOMIC DNA]</scope>
    <source>
        <strain evidence="4">F5</strain>
    </source>
</reference>
<accession>A0A1D8IKH6</accession>
<feature type="chain" id="PRO_5009108260" description="SnoaL-like domain-containing protein" evidence="1">
    <location>
        <begin position="22"/>
        <end position="142"/>
    </location>
</feature>
<feature type="domain" description="SnoaL-like" evidence="2">
    <location>
        <begin position="27"/>
        <end position="127"/>
    </location>
</feature>
<dbReference type="AlphaFoldDB" id="A0A1D8IKH6"/>
<dbReference type="Proteomes" id="UP000095401">
    <property type="component" value="Chromosome"/>
</dbReference>
<evidence type="ECO:0000313" key="3">
    <source>
        <dbReference type="EMBL" id="AOU96969.1"/>
    </source>
</evidence>
<evidence type="ECO:0000259" key="2">
    <source>
        <dbReference type="Pfam" id="PF12680"/>
    </source>
</evidence>
<dbReference type="SUPFAM" id="SSF54427">
    <property type="entry name" value="NTF2-like"/>
    <property type="match status" value="1"/>
</dbReference>
<organism evidence="3 4">
    <name type="scientific">Acidihalobacter yilgarnensis</name>
    <dbReference type="NCBI Taxonomy" id="2819280"/>
    <lineage>
        <taxon>Bacteria</taxon>
        <taxon>Pseudomonadati</taxon>
        <taxon>Pseudomonadota</taxon>
        <taxon>Gammaproteobacteria</taxon>
        <taxon>Chromatiales</taxon>
        <taxon>Ectothiorhodospiraceae</taxon>
        <taxon>Acidihalobacter</taxon>
    </lineage>
</organism>
<proteinExistence type="predicted"/>
<evidence type="ECO:0000313" key="4">
    <source>
        <dbReference type="Proteomes" id="UP000095401"/>
    </source>
</evidence>
<dbReference type="Pfam" id="PF12680">
    <property type="entry name" value="SnoaL_2"/>
    <property type="match status" value="1"/>
</dbReference>
<sequence length="142" mass="15583">MNFKPVLLVAMLCGTSLPAMADTDTQARQHFQAIADADVTAITQDYAPDAVFQWVGGPLDGVYAGTQAIGTVWGKFTRANGRVTHQVDDLTVSENPKGATVTANVDFMSKKNIKVRYILTYRDGKLVNEVWQIDPKRVTSSY</sequence>
<evidence type="ECO:0000256" key="1">
    <source>
        <dbReference type="SAM" id="SignalP"/>
    </source>
</evidence>